<evidence type="ECO:0000256" key="13">
    <source>
        <dbReference type="ARBA" id="ARBA00023015"/>
    </source>
</evidence>
<evidence type="ECO:0000256" key="4">
    <source>
        <dbReference type="ARBA" id="ARBA00014464"/>
    </source>
</evidence>
<evidence type="ECO:0000256" key="9">
    <source>
        <dbReference type="ARBA" id="ARBA00022737"/>
    </source>
</evidence>
<comment type="similarity">
    <text evidence="3">Belongs to the RRM NELF-E family.</text>
</comment>
<evidence type="ECO:0000313" key="24">
    <source>
        <dbReference type="Proteomes" id="UP001374579"/>
    </source>
</evidence>
<evidence type="ECO:0000259" key="22">
    <source>
        <dbReference type="PROSITE" id="PS50102"/>
    </source>
</evidence>
<name>A0AAN9G5J9_9CAEN</name>
<feature type="compositionally biased region" description="Basic and acidic residues" evidence="21">
    <location>
        <begin position="142"/>
        <end position="166"/>
    </location>
</feature>
<evidence type="ECO:0000256" key="12">
    <source>
        <dbReference type="ARBA" id="ARBA00022884"/>
    </source>
</evidence>
<keyword evidence="10" id="KW-0013">ADP-ribosylation</keyword>
<evidence type="ECO:0000256" key="7">
    <source>
        <dbReference type="ARBA" id="ARBA00022499"/>
    </source>
</evidence>
<keyword evidence="7" id="KW-1017">Isopeptide bond</keyword>
<dbReference type="AlphaFoldDB" id="A0AAN9G5J9"/>
<feature type="domain" description="RRM" evidence="22">
    <location>
        <begin position="169"/>
        <end position="239"/>
    </location>
</feature>
<evidence type="ECO:0000256" key="20">
    <source>
        <dbReference type="PROSITE-ProRule" id="PRU00176"/>
    </source>
</evidence>
<evidence type="ECO:0000256" key="2">
    <source>
        <dbReference type="ARBA" id="ARBA00004286"/>
    </source>
</evidence>
<dbReference type="SUPFAM" id="SSF54928">
    <property type="entry name" value="RNA-binding domain, RBD"/>
    <property type="match status" value="1"/>
</dbReference>
<evidence type="ECO:0000256" key="3">
    <source>
        <dbReference type="ARBA" id="ARBA00006120"/>
    </source>
</evidence>
<comment type="function">
    <text evidence="17">Essential component of the NELF complex, a complex that negatively regulates the elongation of transcription by RNA polymerase II. The NELF complex, which acts via an association with the DSIF complex and causes transcriptional pausing, is counteracted by the P-TEFb kinase complex. Provides the strongest RNA binding activity of the NELF complex and may initially recruit the NELF complex to RNA.</text>
</comment>
<dbReference type="InterPro" id="IPR033102">
    <property type="entry name" value="NELFE"/>
</dbReference>
<keyword evidence="24" id="KW-1185">Reference proteome</keyword>
<dbReference type="PANTHER" id="PTHR17250:SF0">
    <property type="entry name" value="NEGATIVE ELONGATION FACTOR E"/>
    <property type="match status" value="1"/>
</dbReference>
<reference evidence="23 24" key="1">
    <citation type="submission" date="2024-02" db="EMBL/GenBank/DDBJ databases">
        <title>Chromosome-scale genome assembly of the rough periwinkle Littorina saxatilis.</title>
        <authorList>
            <person name="De Jode A."/>
            <person name="Faria R."/>
            <person name="Formenti G."/>
            <person name="Sims Y."/>
            <person name="Smith T.P."/>
            <person name="Tracey A."/>
            <person name="Wood J.M.D."/>
            <person name="Zagrodzka Z.B."/>
            <person name="Johannesson K."/>
            <person name="Butlin R.K."/>
            <person name="Leder E.H."/>
        </authorList>
    </citation>
    <scope>NUCLEOTIDE SEQUENCE [LARGE SCALE GENOMIC DNA]</scope>
    <source>
        <strain evidence="23">Snail1</strain>
        <tissue evidence="23">Muscle</tissue>
    </source>
</reference>
<proteinExistence type="inferred from homology"/>
<evidence type="ECO:0000256" key="6">
    <source>
        <dbReference type="ARBA" id="ARBA00022491"/>
    </source>
</evidence>
<feature type="region of interest" description="Disordered" evidence="21">
    <location>
        <begin position="26"/>
        <end position="170"/>
    </location>
</feature>
<gene>
    <name evidence="23" type="ORF">V1264_006918</name>
</gene>
<keyword evidence="14" id="KW-0175">Coiled coil</keyword>
<evidence type="ECO:0000256" key="14">
    <source>
        <dbReference type="ARBA" id="ARBA00023054"/>
    </source>
</evidence>
<keyword evidence="13" id="KW-0805">Transcription regulation</keyword>
<dbReference type="InterPro" id="IPR035979">
    <property type="entry name" value="RBD_domain_sf"/>
</dbReference>
<evidence type="ECO:0000256" key="18">
    <source>
        <dbReference type="ARBA" id="ARBA00063939"/>
    </source>
</evidence>
<keyword evidence="9" id="KW-0677">Repeat</keyword>
<dbReference type="InterPro" id="IPR000504">
    <property type="entry name" value="RRM_dom"/>
</dbReference>
<keyword evidence="5" id="KW-0158">Chromosome</keyword>
<accession>A0AAN9G5J9</accession>
<dbReference type="GO" id="GO:0003723">
    <property type="term" value="F:RNA binding"/>
    <property type="evidence" value="ECO:0007669"/>
    <property type="project" value="UniProtKB-UniRule"/>
</dbReference>
<evidence type="ECO:0000256" key="21">
    <source>
        <dbReference type="SAM" id="MobiDB-lite"/>
    </source>
</evidence>
<dbReference type="Gene3D" id="3.30.70.330">
    <property type="match status" value="1"/>
</dbReference>
<dbReference type="GO" id="GO:0005694">
    <property type="term" value="C:chromosome"/>
    <property type="evidence" value="ECO:0007669"/>
    <property type="project" value="UniProtKB-SubCell"/>
</dbReference>
<evidence type="ECO:0000313" key="23">
    <source>
        <dbReference type="EMBL" id="KAK7095524.1"/>
    </source>
</evidence>
<evidence type="ECO:0000256" key="5">
    <source>
        <dbReference type="ARBA" id="ARBA00022454"/>
    </source>
</evidence>
<evidence type="ECO:0000256" key="10">
    <source>
        <dbReference type="ARBA" id="ARBA00022765"/>
    </source>
</evidence>
<dbReference type="PROSITE" id="PS50102">
    <property type="entry name" value="RRM"/>
    <property type="match status" value="1"/>
</dbReference>
<evidence type="ECO:0000256" key="15">
    <source>
        <dbReference type="ARBA" id="ARBA00023163"/>
    </source>
</evidence>
<dbReference type="EMBL" id="JBAMIC010000018">
    <property type="protein sequence ID" value="KAK7095524.1"/>
    <property type="molecule type" value="Genomic_DNA"/>
</dbReference>
<keyword evidence="12 20" id="KW-0694">RNA-binding</keyword>
<organism evidence="23 24">
    <name type="scientific">Littorina saxatilis</name>
    <dbReference type="NCBI Taxonomy" id="31220"/>
    <lineage>
        <taxon>Eukaryota</taxon>
        <taxon>Metazoa</taxon>
        <taxon>Spiralia</taxon>
        <taxon>Lophotrochozoa</taxon>
        <taxon>Mollusca</taxon>
        <taxon>Gastropoda</taxon>
        <taxon>Caenogastropoda</taxon>
        <taxon>Littorinimorpha</taxon>
        <taxon>Littorinoidea</taxon>
        <taxon>Littorinidae</taxon>
        <taxon>Littorina</taxon>
    </lineage>
</organism>
<comment type="subunit">
    <text evidence="18">The NELF complex is composed of NELFA, NELFB, NELFCD and NELFE. Interacts with NELFB.</text>
</comment>
<evidence type="ECO:0000256" key="16">
    <source>
        <dbReference type="ARBA" id="ARBA00023242"/>
    </source>
</evidence>
<keyword evidence="11" id="KW-0832">Ubl conjugation</keyword>
<keyword evidence="16" id="KW-0539">Nucleus</keyword>
<dbReference type="GO" id="GO:0032021">
    <property type="term" value="C:NELF complex"/>
    <property type="evidence" value="ECO:0007669"/>
    <property type="project" value="InterPro"/>
</dbReference>
<evidence type="ECO:0000256" key="11">
    <source>
        <dbReference type="ARBA" id="ARBA00022843"/>
    </source>
</evidence>
<sequence>MVLTFPNALTEEEEMLKQKYARLRKKRKQLQALKTAKPETQQKPSSQSAKRPAESAGEATEQAKKLVQSGAIKVGSGSKEKSGFKRSRNQEKRLKESDKHPAAVGFQPFSATHSGEEDEKIESPKPKIKGLYESFVTPASKFDGDQRRDRDDRRERDDRRDREPPRKGNTVYVNGVGVTEDILKRAFSNFGNIVNINVERERNNGFVTFEKTESADQAIADMNGSLVSNVQLKVMMARRQPTFESISDPSTSSWSVIAASHSQKGPARKDSRDLVTYEDDIF</sequence>
<feature type="compositionally biased region" description="Basic and acidic residues" evidence="21">
    <location>
        <begin position="78"/>
        <end position="101"/>
    </location>
</feature>
<dbReference type="SMART" id="SM00360">
    <property type="entry name" value="RRM"/>
    <property type="match status" value="1"/>
</dbReference>
<dbReference type="PANTHER" id="PTHR17250">
    <property type="entry name" value="NEGATIVE ELONGATION FACTOR E"/>
    <property type="match status" value="1"/>
</dbReference>
<evidence type="ECO:0000256" key="17">
    <source>
        <dbReference type="ARBA" id="ARBA00059578"/>
    </source>
</evidence>
<comment type="caution">
    <text evidence="23">The sequence shown here is derived from an EMBL/GenBank/DDBJ whole genome shotgun (WGS) entry which is preliminary data.</text>
</comment>
<comment type="subcellular location">
    <subcellularLocation>
        <location evidence="2">Chromosome</location>
    </subcellularLocation>
    <subcellularLocation>
        <location evidence="1">Nucleus</location>
    </subcellularLocation>
</comment>
<protein>
    <recommendedName>
        <fullName evidence="4">Negative elongation factor E</fullName>
    </recommendedName>
    <alternativeName>
        <fullName evidence="19">RNA-binding protein RD</fullName>
    </alternativeName>
</protein>
<keyword evidence="15" id="KW-0804">Transcription</keyword>
<dbReference type="FunFam" id="3.30.70.330:FF:000188">
    <property type="entry name" value="Negative elongation factor complex member E"/>
    <property type="match status" value="1"/>
</dbReference>
<evidence type="ECO:0000256" key="1">
    <source>
        <dbReference type="ARBA" id="ARBA00004123"/>
    </source>
</evidence>
<keyword evidence="6" id="KW-0678">Repressor</keyword>
<evidence type="ECO:0000256" key="8">
    <source>
        <dbReference type="ARBA" id="ARBA00022553"/>
    </source>
</evidence>
<dbReference type="Pfam" id="PF00076">
    <property type="entry name" value="RRM_1"/>
    <property type="match status" value="1"/>
</dbReference>
<dbReference type="InterPro" id="IPR012677">
    <property type="entry name" value="Nucleotide-bd_a/b_plait_sf"/>
</dbReference>
<evidence type="ECO:0000256" key="19">
    <source>
        <dbReference type="ARBA" id="ARBA00077512"/>
    </source>
</evidence>
<keyword evidence="8" id="KW-0597">Phosphoprotein</keyword>
<dbReference type="GO" id="GO:0034244">
    <property type="term" value="P:negative regulation of transcription elongation by RNA polymerase II"/>
    <property type="evidence" value="ECO:0007669"/>
    <property type="project" value="TreeGrafter"/>
</dbReference>
<feature type="compositionally biased region" description="Polar residues" evidence="21">
    <location>
        <begin position="38"/>
        <end position="49"/>
    </location>
</feature>
<dbReference type="Proteomes" id="UP001374579">
    <property type="component" value="Unassembled WGS sequence"/>
</dbReference>